<accession>A0A382C2P0</accession>
<organism evidence="1">
    <name type="scientific">marine metagenome</name>
    <dbReference type="NCBI Taxonomy" id="408172"/>
    <lineage>
        <taxon>unclassified sequences</taxon>
        <taxon>metagenomes</taxon>
        <taxon>ecological metagenomes</taxon>
    </lineage>
</organism>
<dbReference type="AlphaFoldDB" id="A0A382C2P0"/>
<dbReference type="Pfam" id="PF07661">
    <property type="entry name" value="MORN_2"/>
    <property type="match status" value="2"/>
</dbReference>
<dbReference type="PROSITE" id="PS51257">
    <property type="entry name" value="PROKAR_LIPOPROTEIN"/>
    <property type="match status" value="1"/>
</dbReference>
<dbReference type="EMBL" id="UINC01032417">
    <property type="protein sequence ID" value="SVB20042.1"/>
    <property type="molecule type" value="Genomic_DNA"/>
</dbReference>
<proteinExistence type="predicted"/>
<name>A0A382C2P0_9ZZZZ</name>
<dbReference type="SUPFAM" id="SSF82185">
    <property type="entry name" value="Histone H3 K4-specific methyltransferase SET7/9 N-terminal domain"/>
    <property type="match status" value="1"/>
</dbReference>
<gene>
    <name evidence="1" type="ORF">METZ01_LOCUS172896</name>
</gene>
<protein>
    <submittedName>
        <fullName evidence="1">Uncharacterized protein</fullName>
    </submittedName>
</protein>
<dbReference type="Gene3D" id="3.90.930.1">
    <property type="match status" value="1"/>
</dbReference>
<sequence>MKGTWPLSSNFRLFGLVFCGLLLSACSQEFETFHENGQLETRGTLKREKREGLWERFHENGQLKERENYRDGVREGAWEHFYS</sequence>
<evidence type="ECO:0000313" key="1">
    <source>
        <dbReference type="EMBL" id="SVB20042.1"/>
    </source>
</evidence>
<dbReference type="InterPro" id="IPR011652">
    <property type="entry name" value="MORN_2"/>
</dbReference>
<feature type="non-terminal residue" evidence="1">
    <location>
        <position position="83"/>
    </location>
</feature>
<reference evidence="1" key="1">
    <citation type="submission" date="2018-05" db="EMBL/GenBank/DDBJ databases">
        <authorList>
            <person name="Lanie J.A."/>
            <person name="Ng W.-L."/>
            <person name="Kazmierczak K.M."/>
            <person name="Andrzejewski T.M."/>
            <person name="Davidsen T.M."/>
            <person name="Wayne K.J."/>
            <person name="Tettelin H."/>
            <person name="Glass J.I."/>
            <person name="Rusch D."/>
            <person name="Podicherti R."/>
            <person name="Tsui H.-C.T."/>
            <person name="Winkler M.E."/>
        </authorList>
    </citation>
    <scope>NUCLEOTIDE SEQUENCE</scope>
</reference>